<evidence type="ECO:0000256" key="5">
    <source>
        <dbReference type="ARBA" id="ARBA00023136"/>
    </source>
</evidence>
<dbReference type="InterPro" id="IPR051906">
    <property type="entry name" value="TolC-like"/>
</dbReference>
<dbReference type="STRING" id="420953.SAMN05192543_10530"/>
<gene>
    <name evidence="8" type="ORF">SAMN05192543_10530</name>
</gene>
<comment type="similarity">
    <text evidence="1 7">Belongs to the outer membrane factor (OMF) (TC 1.B.17) family.</text>
</comment>
<comment type="subcellular location">
    <subcellularLocation>
        <location evidence="7">Cell outer membrane</location>
        <topology evidence="7">Peripheral membrane protein</topology>
    </subcellularLocation>
</comment>
<dbReference type="Proteomes" id="UP000199548">
    <property type="component" value="Unassembled WGS sequence"/>
</dbReference>
<keyword evidence="6 7" id="KW-0998">Cell outer membrane</keyword>
<comment type="function">
    <text evidence="7">CyaE is necessary for transport of calmodulin-sensitive adenylate cyclase-hemolysin (cyclolysin).</text>
</comment>
<evidence type="ECO:0000256" key="7">
    <source>
        <dbReference type="PIRNR" id="PIRNR001892"/>
    </source>
</evidence>
<dbReference type="InterPro" id="IPR028351">
    <property type="entry name" value="CyaE"/>
</dbReference>
<dbReference type="InterPro" id="IPR003423">
    <property type="entry name" value="OMP_efflux"/>
</dbReference>
<dbReference type="GO" id="GO:0009279">
    <property type="term" value="C:cell outer membrane"/>
    <property type="evidence" value="ECO:0007669"/>
    <property type="project" value="UniProtKB-SubCell"/>
</dbReference>
<evidence type="ECO:0000256" key="1">
    <source>
        <dbReference type="ARBA" id="ARBA00007613"/>
    </source>
</evidence>
<organism evidence="8 9">
    <name type="scientific">Paraburkholderia megapolitana</name>
    <dbReference type="NCBI Taxonomy" id="420953"/>
    <lineage>
        <taxon>Bacteria</taxon>
        <taxon>Pseudomonadati</taxon>
        <taxon>Pseudomonadota</taxon>
        <taxon>Betaproteobacteria</taxon>
        <taxon>Burkholderiales</taxon>
        <taxon>Burkholderiaceae</taxon>
        <taxon>Paraburkholderia</taxon>
    </lineage>
</organism>
<dbReference type="GO" id="GO:0015288">
    <property type="term" value="F:porin activity"/>
    <property type="evidence" value="ECO:0007669"/>
    <property type="project" value="TreeGrafter"/>
</dbReference>
<keyword evidence="3" id="KW-1134">Transmembrane beta strand</keyword>
<dbReference type="GO" id="GO:0015562">
    <property type="term" value="F:efflux transmembrane transporter activity"/>
    <property type="evidence" value="ECO:0007669"/>
    <property type="project" value="InterPro"/>
</dbReference>
<evidence type="ECO:0000256" key="2">
    <source>
        <dbReference type="ARBA" id="ARBA00022448"/>
    </source>
</evidence>
<dbReference type="AlphaFoldDB" id="A0A1I3MMB8"/>
<evidence type="ECO:0000256" key="6">
    <source>
        <dbReference type="ARBA" id="ARBA00023237"/>
    </source>
</evidence>
<reference evidence="8 9" key="1">
    <citation type="submission" date="2016-10" db="EMBL/GenBank/DDBJ databases">
        <authorList>
            <person name="de Groot N.N."/>
        </authorList>
    </citation>
    <scope>NUCLEOTIDE SEQUENCE [LARGE SCALE GENOMIC DNA]</scope>
    <source>
        <strain evidence="8 9">LMG 23650</strain>
    </source>
</reference>
<evidence type="ECO:0000313" key="9">
    <source>
        <dbReference type="Proteomes" id="UP000199548"/>
    </source>
</evidence>
<dbReference type="GO" id="GO:1990281">
    <property type="term" value="C:efflux pump complex"/>
    <property type="evidence" value="ECO:0007669"/>
    <property type="project" value="TreeGrafter"/>
</dbReference>
<evidence type="ECO:0000313" key="8">
    <source>
        <dbReference type="EMBL" id="SFI98071.1"/>
    </source>
</evidence>
<sequence>MSARSTLKSAHLHRNTHSRLSVLIVPLTIGVTSSAWAMDPLLTSSAVSPTAAASMLDGSDADICVFTAVSNPLKLQEAVERALCNNPKTREAWASVKVQAAAVGTGRAAFLPTVSGNWQGTRDNVTNNVKGYPQYGSHYQTNLQNASASLTWVLFDFGGRSAALRNANALLAAAQATQRATLETVFAAVAKDYYAAQAAQAAFVAAREVEQTAGDSFHVATARVDKGVAAVSDELQAQTSYAEAVVNRTKAETDWQGALGTLASDMDLRPDVPLTMPAVADGVAPDHEFDSSVAELIEEAQRTHPAVMAAQAQVDAARAKVEQTRAEGLPVLSLVGKYSYNNQPTSLQLGFPVFPANSHEWYLGFQVTIPIFEGFGRMYQVRQAQAQTELQLDTLDEARQQAGLDVWTSYQALQGATKNVTNSETLLDIAQRSYTAAQRRYQVGAGNILELLNAQSSLAGAKRQRIQALTDWRSARLQLAAHLGRLDMRDIKTAPQLSEQP</sequence>
<keyword evidence="4" id="KW-0812">Transmembrane</keyword>
<protein>
    <recommendedName>
        <fullName evidence="7">Protein CyaE</fullName>
    </recommendedName>
</protein>
<evidence type="ECO:0000256" key="3">
    <source>
        <dbReference type="ARBA" id="ARBA00022452"/>
    </source>
</evidence>
<keyword evidence="7" id="KW-0354">Hemolysis</keyword>
<keyword evidence="7" id="KW-0204">Cytolysis</keyword>
<dbReference type="Gene3D" id="1.20.1600.10">
    <property type="entry name" value="Outer membrane efflux proteins (OEP)"/>
    <property type="match status" value="1"/>
</dbReference>
<dbReference type="EMBL" id="FOQU01000005">
    <property type="protein sequence ID" value="SFI98071.1"/>
    <property type="molecule type" value="Genomic_DNA"/>
</dbReference>
<keyword evidence="5 7" id="KW-0472">Membrane</keyword>
<dbReference type="PIRSF" id="PIRSF001892">
    <property type="entry name" value="CyaE"/>
    <property type="match status" value="1"/>
</dbReference>
<keyword evidence="9" id="KW-1185">Reference proteome</keyword>
<name>A0A1I3MMB8_9BURK</name>
<evidence type="ECO:0000256" key="4">
    <source>
        <dbReference type="ARBA" id="ARBA00022692"/>
    </source>
</evidence>
<dbReference type="SUPFAM" id="SSF56954">
    <property type="entry name" value="Outer membrane efflux proteins (OEP)"/>
    <property type="match status" value="1"/>
</dbReference>
<dbReference type="Pfam" id="PF02321">
    <property type="entry name" value="OEP"/>
    <property type="match status" value="2"/>
</dbReference>
<dbReference type="GO" id="GO:0031640">
    <property type="term" value="P:killing of cells of another organism"/>
    <property type="evidence" value="ECO:0007669"/>
    <property type="project" value="UniProtKB-KW"/>
</dbReference>
<proteinExistence type="inferred from homology"/>
<accession>A0A1I3MMB8</accession>
<dbReference type="PANTHER" id="PTHR30026">
    <property type="entry name" value="OUTER MEMBRANE PROTEIN TOLC"/>
    <property type="match status" value="1"/>
</dbReference>
<keyword evidence="2 7" id="KW-0813">Transport</keyword>
<dbReference type="PANTHER" id="PTHR30026:SF20">
    <property type="entry name" value="OUTER MEMBRANE PROTEIN TOLC"/>
    <property type="match status" value="1"/>
</dbReference>